<dbReference type="Pfam" id="PF16701">
    <property type="entry name" value="Ad_Cy_reg"/>
    <property type="match status" value="1"/>
</dbReference>
<dbReference type="GO" id="GO:0006171">
    <property type="term" value="P:cAMP biosynthetic process"/>
    <property type="evidence" value="ECO:0007669"/>
    <property type="project" value="TreeGrafter"/>
</dbReference>
<comment type="caution">
    <text evidence="3">The sequence shown here is derived from an EMBL/GenBank/DDBJ whole genome shotgun (WGS) entry which is preliminary data.</text>
</comment>
<reference evidence="3 4" key="1">
    <citation type="submission" date="2017-04" db="EMBL/GenBank/DDBJ databases">
        <title>The new phylogeny of genus Mycobacterium.</title>
        <authorList>
            <person name="Tortoli E."/>
            <person name="Trovato A."/>
            <person name="Cirillo D.M."/>
        </authorList>
    </citation>
    <scope>NUCLEOTIDE SEQUENCE [LARGE SCALE GENOMIC DNA]</scope>
    <source>
        <strain evidence="3 4">KCTC 19819</strain>
    </source>
</reference>
<dbReference type="EMBL" id="NCXO01000035">
    <property type="protein sequence ID" value="OSC32671.1"/>
    <property type="molecule type" value="Genomic_DNA"/>
</dbReference>
<dbReference type="Proteomes" id="UP000193577">
    <property type="component" value="Unassembled WGS sequence"/>
</dbReference>
<proteinExistence type="inferred from homology"/>
<evidence type="ECO:0000313" key="3">
    <source>
        <dbReference type="EMBL" id="OSC32671.1"/>
    </source>
</evidence>
<dbReference type="InterPro" id="IPR050697">
    <property type="entry name" value="Adenylyl/Guanylyl_Cyclase_3/4"/>
</dbReference>
<protein>
    <submittedName>
        <fullName evidence="3">Adenylate/guanylate cyclase domain-containing protein</fullName>
    </submittedName>
</protein>
<dbReference type="Gene3D" id="3.30.70.1230">
    <property type="entry name" value="Nucleotide cyclase"/>
    <property type="match status" value="1"/>
</dbReference>
<dbReference type="InterPro" id="IPR001054">
    <property type="entry name" value="A/G_cyclase"/>
</dbReference>
<dbReference type="CDD" id="cd07302">
    <property type="entry name" value="CHD"/>
    <property type="match status" value="1"/>
</dbReference>
<dbReference type="InterPro" id="IPR032026">
    <property type="entry name" value="Ad_Cy_reg"/>
</dbReference>
<dbReference type="SUPFAM" id="SSF55073">
    <property type="entry name" value="Nucleotide cyclase"/>
    <property type="match status" value="1"/>
</dbReference>
<gene>
    <name evidence="3" type="ORF">B8W67_14815</name>
</gene>
<dbReference type="AlphaFoldDB" id="A0AA91PCN3"/>
<dbReference type="PROSITE" id="PS50125">
    <property type="entry name" value="GUANYLATE_CYCLASE_2"/>
    <property type="match status" value="1"/>
</dbReference>
<keyword evidence="4" id="KW-1185">Reference proteome</keyword>
<evidence type="ECO:0000259" key="2">
    <source>
        <dbReference type="PROSITE" id="PS50125"/>
    </source>
</evidence>
<dbReference type="Pfam" id="PF00211">
    <property type="entry name" value="Guanylate_cyc"/>
    <property type="match status" value="1"/>
</dbReference>
<dbReference type="PANTHER" id="PTHR43081">
    <property type="entry name" value="ADENYLATE CYCLASE, TERMINAL-DIFFERENTIATION SPECIFIC-RELATED"/>
    <property type="match status" value="1"/>
</dbReference>
<dbReference type="InterPro" id="IPR029787">
    <property type="entry name" value="Nucleotide_cyclase"/>
</dbReference>
<feature type="domain" description="Guanylate cyclase" evidence="2">
    <location>
        <begin position="230"/>
        <end position="338"/>
    </location>
</feature>
<dbReference type="SMART" id="SM00044">
    <property type="entry name" value="CYCc"/>
    <property type="match status" value="1"/>
</dbReference>
<dbReference type="GO" id="GO:0004016">
    <property type="term" value="F:adenylate cyclase activity"/>
    <property type="evidence" value="ECO:0007669"/>
    <property type="project" value="UniProtKB-ARBA"/>
</dbReference>
<dbReference type="PANTHER" id="PTHR43081:SF19">
    <property type="entry name" value="PH-SENSITIVE ADENYLATE CYCLASE RV1264"/>
    <property type="match status" value="1"/>
</dbReference>
<accession>A0AA91PCN3</accession>
<dbReference type="GO" id="GO:0035556">
    <property type="term" value="P:intracellular signal transduction"/>
    <property type="evidence" value="ECO:0007669"/>
    <property type="project" value="InterPro"/>
</dbReference>
<sequence length="392" mass="41495">MATACRDRARGASASRYVDRVTDPSDDGLLDGLAGQAREERAELVSWLLEQGVTPEEIGSTVAPMLLAMRRQIGDDGHYVSTREIADAHGMDLAFLQRVQRAIGLARVDDPDAAVFTRADAEAAAAVQPFVELGLDPDDLVLAARVLADGLADAAEVMRHTALGAVLTPGATELETAQRSTALLKQVAPLLGSTVSELLLVQLRQLMETEAVTASERAAGTPLPGAREITVAFADLVGFTRLGETVPPEQLERLANRLAELGHEVAVPPVRMIKTIGDAVMLVCPDPAPLVRAVLRLVALADDDDELLRLRAGVAAGPAVSRAGDWFGSPVNLASRVTGVARPGSVLVTEEVRDAIGADDAAFRWSFAGPRRLKGIGGDVKLFRARPSDPPR</sequence>
<organism evidence="3 4">
    <name type="scientific">Mycolicibacillus koreensis</name>
    <dbReference type="NCBI Taxonomy" id="1069220"/>
    <lineage>
        <taxon>Bacteria</taxon>
        <taxon>Bacillati</taxon>
        <taxon>Actinomycetota</taxon>
        <taxon>Actinomycetes</taxon>
        <taxon>Mycobacteriales</taxon>
        <taxon>Mycobacteriaceae</taxon>
        <taxon>Mycolicibacillus</taxon>
    </lineage>
</organism>
<evidence type="ECO:0000256" key="1">
    <source>
        <dbReference type="ARBA" id="ARBA00005381"/>
    </source>
</evidence>
<name>A0AA91PCN3_9MYCO</name>
<evidence type="ECO:0000313" key="4">
    <source>
        <dbReference type="Proteomes" id="UP000193577"/>
    </source>
</evidence>
<comment type="similarity">
    <text evidence="1">Belongs to the adenylyl cyclase class-3 family.</text>
</comment>